<feature type="domain" description="Tc1-like transposase DDE" evidence="1">
    <location>
        <begin position="15"/>
        <end position="97"/>
    </location>
</feature>
<evidence type="ECO:0000313" key="2">
    <source>
        <dbReference type="EMBL" id="KAJ5078933.1"/>
    </source>
</evidence>
<dbReference type="InterPro" id="IPR036397">
    <property type="entry name" value="RNaseH_sf"/>
</dbReference>
<accession>A0A9Q0LTW3</accession>
<proteinExistence type="predicted"/>
<evidence type="ECO:0000259" key="1">
    <source>
        <dbReference type="Pfam" id="PF13358"/>
    </source>
</evidence>
<dbReference type="EMBL" id="JAPDFW010000044">
    <property type="protein sequence ID" value="KAJ5078933.1"/>
    <property type="molecule type" value="Genomic_DNA"/>
</dbReference>
<name>A0A9Q0LTW3_ANAIG</name>
<protein>
    <submittedName>
        <fullName evidence="2">Mariner mos1 transposase-like protein</fullName>
    </submittedName>
</protein>
<dbReference type="Proteomes" id="UP001149090">
    <property type="component" value="Unassembled WGS sequence"/>
</dbReference>
<dbReference type="Gene3D" id="3.30.420.10">
    <property type="entry name" value="Ribonuclease H-like superfamily/Ribonuclease H"/>
    <property type="match status" value="1"/>
</dbReference>
<sequence>MFKNHQVQDKAINGMNINLFLDYISKILEPNLDPSERKILLMDNLRVHHAKVIVSILQELGFEIRFFPAYIACDLSPLDNSFFHKLKSRFHDLQHFDPQTKENSII</sequence>
<dbReference type="AlphaFoldDB" id="A0A9Q0LTW3"/>
<reference evidence="2" key="1">
    <citation type="submission" date="2022-10" db="EMBL/GenBank/DDBJ databases">
        <title>Novel sulphate-reducing endosymbionts in the free-living metamonad Anaeramoeba.</title>
        <authorList>
            <person name="Jerlstrom-Hultqvist J."/>
            <person name="Cepicka I."/>
            <person name="Gallot-Lavallee L."/>
            <person name="Salas-Leiva D."/>
            <person name="Curtis B.A."/>
            <person name="Zahonova K."/>
            <person name="Pipaliya S."/>
            <person name="Dacks J."/>
            <person name="Roger A.J."/>
        </authorList>
    </citation>
    <scope>NUCLEOTIDE SEQUENCE</scope>
    <source>
        <strain evidence="2">BMAN</strain>
    </source>
</reference>
<gene>
    <name evidence="2" type="ORF">M0811_04656</name>
</gene>
<evidence type="ECO:0000313" key="3">
    <source>
        <dbReference type="Proteomes" id="UP001149090"/>
    </source>
</evidence>
<comment type="caution">
    <text evidence="2">The sequence shown here is derived from an EMBL/GenBank/DDBJ whole genome shotgun (WGS) entry which is preliminary data.</text>
</comment>
<dbReference type="InterPro" id="IPR038717">
    <property type="entry name" value="Tc1-like_DDE_dom"/>
</dbReference>
<organism evidence="2 3">
    <name type="scientific">Anaeramoeba ignava</name>
    <name type="common">Anaerobic marine amoeba</name>
    <dbReference type="NCBI Taxonomy" id="1746090"/>
    <lineage>
        <taxon>Eukaryota</taxon>
        <taxon>Metamonada</taxon>
        <taxon>Anaeramoebidae</taxon>
        <taxon>Anaeramoeba</taxon>
    </lineage>
</organism>
<dbReference type="Pfam" id="PF13358">
    <property type="entry name" value="DDE_3"/>
    <property type="match status" value="1"/>
</dbReference>
<keyword evidence="3" id="KW-1185">Reference proteome</keyword>
<dbReference type="GO" id="GO:0003676">
    <property type="term" value="F:nucleic acid binding"/>
    <property type="evidence" value="ECO:0007669"/>
    <property type="project" value="InterPro"/>
</dbReference>